<dbReference type="AlphaFoldDB" id="A0A427YDF8"/>
<dbReference type="Proteomes" id="UP000279259">
    <property type="component" value="Unassembled WGS sequence"/>
</dbReference>
<accession>A0A427YDF8</accession>
<keyword evidence="3 7" id="KW-0812">Transmembrane</keyword>
<feature type="transmembrane region" description="Helical" evidence="7">
    <location>
        <begin position="50"/>
        <end position="74"/>
    </location>
</feature>
<evidence type="ECO:0000256" key="6">
    <source>
        <dbReference type="SAM" id="MobiDB-lite"/>
    </source>
</evidence>
<comment type="caution">
    <text evidence="8">The sequence shown here is derived from an EMBL/GenBank/DDBJ whole genome shotgun (WGS) entry which is preliminary data.</text>
</comment>
<keyword evidence="4 7" id="KW-1133">Transmembrane helix</keyword>
<organism evidence="8 9">
    <name type="scientific">Saitozyma podzolica</name>
    <dbReference type="NCBI Taxonomy" id="1890683"/>
    <lineage>
        <taxon>Eukaryota</taxon>
        <taxon>Fungi</taxon>
        <taxon>Dikarya</taxon>
        <taxon>Basidiomycota</taxon>
        <taxon>Agaricomycotina</taxon>
        <taxon>Tremellomycetes</taxon>
        <taxon>Tremellales</taxon>
        <taxon>Trimorphomycetaceae</taxon>
        <taxon>Saitozyma</taxon>
    </lineage>
</organism>
<keyword evidence="5 7" id="KW-0472">Membrane</keyword>
<evidence type="ECO:0000313" key="8">
    <source>
        <dbReference type="EMBL" id="RSH89106.1"/>
    </source>
</evidence>
<evidence type="ECO:0008006" key="10">
    <source>
        <dbReference type="Google" id="ProtNLM"/>
    </source>
</evidence>
<evidence type="ECO:0000256" key="2">
    <source>
        <dbReference type="ARBA" id="ARBA00008974"/>
    </source>
</evidence>
<proteinExistence type="inferred from homology"/>
<feature type="region of interest" description="Disordered" evidence="6">
    <location>
        <begin position="1087"/>
        <end position="1113"/>
    </location>
</feature>
<feature type="transmembrane region" description="Helical" evidence="7">
    <location>
        <begin position="382"/>
        <end position="405"/>
    </location>
</feature>
<keyword evidence="9" id="KW-1185">Reference proteome</keyword>
<evidence type="ECO:0000256" key="1">
    <source>
        <dbReference type="ARBA" id="ARBA00004141"/>
    </source>
</evidence>
<reference evidence="8 9" key="1">
    <citation type="submission" date="2018-11" db="EMBL/GenBank/DDBJ databases">
        <title>Genome sequence of Saitozyma podzolica DSM 27192.</title>
        <authorList>
            <person name="Aliyu H."/>
            <person name="Gorte O."/>
            <person name="Ochsenreither K."/>
        </authorList>
    </citation>
    <scope>NUCLEOTIDE SEQUENCE [LARGE SCALE GENOMIC DNA]</scope>
    <source>
        <strain evidence="8 9">DSM 27192</strain>
    </source>
</reference>
<feature type="transmembrane region" description="Helical" evidence="7">
    <location>
        <begin position="411"/>
        <end position="429"/>
    </location>
</feature>
<evidence type="ECO:0000313" key="9">
    <source>
        <dbReference type="Proteomes" id="UP000279259"/>
    </source>
</evidence>
<comment type="subcellular location">
    <subcellularLocation>
        <location evidence="1">Membrane</location>
        <topology evidence="1">Multi-pass membrane protein</topology>
    </subcellularLocation>
</comment>
<evidence type="ECO:0000256" key="3">
    <source>
        <dbReference type="ARBA" id="ARBA00022692"/>
    </source>
</evidence>
<feature type="transmembrane region" description="Helical" evidence="7">
    <location>
        <begin position="489"/>
        <end position="508"/>
    </location>
</feature>
<dbReference type="Gene3D" id="1.10.4160.10">
    <property type="entry name" value="Hydantoin permease"/>
    <property type="match status" value="1"/>
</dbReference>
<gene>
    <name evidence="8" type="ORF">EHS25_002772</name>
</gene>
<dbReference type="CDD" id="cd11482">
    <property type="entry name" value="SLC-NCS1sbd_NRT1-like"/>
    <property type="match status" value="1"/>
</dbReference>
<dbReference type="OrthoDB" id="2018619at2759"/>
<feature type="transmembrane region" description="Helical" evidence="7">
    <location>
        <begin position="125"/>
        <end position="144"/>
    </location>
</feature>
<evidence type="ECO:0000256" key="5">
    <source>
        <dbReference type="ARBA" id="ARBA00023136"/>
    </source>
</evidence>
<evidence type="ECO:0000256" key="4">
    <source>
        <dbReference type="ARBA" id="ARBA00022989"/>
    </source>
</evidence>
<dbReference type="GO" id="GO:0005886">
    <property type="term" value="C:plasma membrane"/>
    <property type="evidence" value="ECO:0007669"/>
    <property type="project" value="TreeGrafter"/>
</dbReference>
<dbReference type="PANTHER" id="PTHR30618:SF15">
    <property type="entry name" value="NICOTINAMIDE RIBOSIDE TRANSPORTER 1-RELATED"/>
    <property type="match status" value="1"/>
</dbReference>
<dbReference type="InterPro" id="IPR001248">
    <property type="entry name" value="Pur-cyt_permease"/>
</dbReference>
<dbReference type="PANTHER" id="PTHR30618">
    <property type="entry name" value="NCS1 FAMILY PURINE/PYRIMIDINE TRANSPORTER"/>
    <property type="match status" value="1"/>
</dbReference>
<feature type="transmembrane region" description="Helical" evidence="7">
    <location>
        <begin position="201"/>
        <end position="221"/>
    </location>
</feature>
<feature type="transmembrane region" description="Helical" evidence="7">
    <location>
        <begin position="80"/>
        <end position="104"/>
    </location>
</feature>
<feature type="transmembrane region" description="Helical" evidence="7">
    <location>
        <begin position="289"/>
        <end position="313"/>
    </location>
</feature>
<dbReference type="Pfam" id="PF02133">
    <property type="entry name" value="Transp_cyt_pur"/>
    <property type="match status" value="1"/>
</dbReference>
<dbReference type="EMBL" id="RSCD01000015">
    <property type="protein sequence ID" value="RSH89106.1"/>
    <property type="molecule type" value="Genomic_DNA"/>
</dbReference>
<dbReference type="GO" id="GO:0015205">
    <property type="term" value="F:nucleobase transmembrane transporter activity"/>
    <property type="evidence" value="ECO:0007669"/>
    <property type="project" value="TreeGrafter"/>
</dbReference>
<evidence type="ECO:0000256" key="7">
    <source>
        <dbReference type="SAM" id="Phobius"/>
    </source>
</evidence>
<feature type="transmembrane region" description="Helical" evidence="7">
    <location>
        <begin position="247"/>
        <end position="268"/>
    </location>
</feature>
<sequence>MGIDKQRLLRKLQVRQNEDEAEIWQTSKWLNRDNVPLPPSRRTWGAWSYVGYWVATGVNISGWTGGSSLLSLGLSVGQAMAVAVVGQCLVACCVILTGLVGAKWHVGFPMWNRMTWGLRASWFPLLNRIILSFTWSSTQAWFGGQVVKTLIGSIWPSIYTMNNIMPASTAMTSADFLCFWLFLIVSVPLLWVPPENFRKPFLATAVISTTCCFALFIWSLARAHGAGPLVRGDESTIVGVTPVKGSALAWAFFYGISSQMGQICAGILNMSDYTRFAVRPGDQILSQAVVVPVMGVLTCLIGIVCTSVAAQFYPEEGLLWSPYDLLTAIQMHGGNGARAAVFFASLAFLVSQFGINIAGNAISGGIDLASLFPKYIDIRRGAIITTVMALPMCPWALLSGATVYISVMSGYATFLGPMTGLMVFDYVLVRKQKMKLSALYDGSPDSVYWYWRGVNWRAPVAWVFGVAPLFPGFLQSVSTVSVPLGAIHVYYLCFPLGFFISGLTYLVLAKLFPVPHVGQVDDYDVFGTFGEPGAPIHEDDDIPGATKGAIEDLEGRQGKLAQPPSEAAYQEKKQVEGAAVGATTVPVEEAPLYPTNDGSSLLAVRFAAPVRLSSVRITPEGVDSPTGPGETYPAEWDGTLLLNTAPSDPVNALMTTTLHVGPADHPLDFPIDMPDGVSTRFVGFVTPAQAVTISIYGFSTDAPVPTLVPAVPAKQSSAVAPPRREDWIWASDWAGGIAGLIVLLGDDTARIELRLRALECLDLLDGISPVTPHILVVPSAVSWILNLPPTISPLVKRLHEDPEFALHPTSRLRLPSSHPFYLLVHGLEPDRRREAWNRLDMERPALAVLAETVGDDWLDVSPGSEVSNLTRLLAMGEACAEATTRTDEFEMSESIGCLELVLDILERAPLVPKTTHQLARRVPGLTLTSRVRGSQRILNLPPDQAGTISRALLTSAASIPDGARAWSEAVNLVQPYLPHLSPDDPVRNRFTSSTFVSVTLPDTPDGRRLARLSAAMSEPTSSSSVVHQATPAELVSLLAPSYYKILATAPVPPLGIPSTVPRATPESQASAWAGKVYSEHEFRTREGVGLGLPGGVAPRASRPASRHVDEYAK</sequence>
<comment type="similarity">
    <text evidence="2">Belongs to the purine-cytosine permease (2.A.39) family.</text>
</comment>
<protein>
    <recommendedName>
        <fullName evidence="10">Uracil permease</fullName>
    </recommendedName>
</protein>
<feature type="transmembrane region" description="Helical" evidence="7">
    <location>
        <begin position="340"/>
        <end position="362"/>
    </location>
</feature>
<dbReference type="InterPro" id="IPR045225">
    <property type="entry name" value="Uracil/uridine/allantoin_perm"/>
</dbReference>
<name>A0A427YDF8_9TREE</name>
<feature type="transmembrane region" description="Helical" evidence="7">
    <location>
        <begin position="164"/>
        <end position="189"/>
    </location>
</feature>